<evidence type="ECO:0000256" key="1">
    <source>
        <dbReference type="ARBA" id="ARBA00022729"/>
    </source>
</evidence>
<evidence type="ECO:0000313" key="4">
    <source>
        <dbReference type="Proteomes" id="UP001224644"/>
    </source>
</evidence>
<dbReference type="RefSeq" id="WP_238221325.1">
    <property type="nucleotide sequence ID" value="NZ_BPQD01000001.1"/>
</dbReference>
<dbReference type="InterPro" id="IPR010126">
    <property type="entry name" value="Esterase_phb"/>
</dbReference>
<keyword evidence="4" id="KW-1185">Reference proteome</keyword>
<sequence>MSDQQNRMQGHMADIMEATRLTAHGRLTDASALVQRSLTESLNEPHGFVSHSAESGLTDRLREVVKTVAHGFERSVAPVLEGLGVHGLVPHGRAAEVPEAPAPTTDESSFADGRFTGPHGTREYKLFVPGTHPGTRPLVVMLHGCSQSPSDFAAGTGMNTLAETHGFYVLYPGQTSRANGQRCWNWFQPGEQDRETGETGIIAGMTRAVVAAHRINPRHVFIAGLSAGGAAAANIAHAYPELFAAVGIHSGLAAGCARDVSAALTVMRLGPVAEADCVAPVTPMPTIVVHGESDGTVNPLNGEQALAQAGISGLTPEVIEDVSPGGLPYIRTRYADATGHVRAEGWMVRGLGHAWSGGTLAGSYTDPRGPDASRAMLNFFLANPLKA</sequence>
<evidence type="ECO:0000313" key="3">
    <source>
        <dbReference type="EMBL" id="MDN3589993.1"/>
    </source>
</evidence>
<dbReference type="PANTHER" id="PTHR43037:SF1">
    <property type="entry name" value="BLL1128 PROTEIN"/>
    <property type="match status" value="1"/>
</dbReference>
<organism evidence="3 4">
    <name type="scientific">Methylobacterium adhaesivum</name>
    <dbReference type="NCBI Taxonomy" id="333297"/>
    <lineage>
        <taxon>Bacteria</taxon>
        <taxon>Pseudomonadati</taxon>
        <taxon>Pseudomonadota</taxon>
        <taxon>Alphaproteobacteria</taxon>
        <taxon>Hyphomicrobiales</taxon>
        <taxon>Methylobacteriaceae</taxon>
        <taxon>Methylobacterium</taxon>
    </lineage>
</organism>
<comment type="caution">
    <text evidence="3">The sequence shown here is derived from an EMBL/GenBank/DDBJ whole genome shotgun (WGS) entry which is preliminary data.</text>
</comment>
<dbReference type="InterPro" id="IPR029058">
    <property type="entry name" value="AB_hydrolase_fold"/>
</dbReference>
<dbReference type="NCBIfam" id="TIGR01840">
    <property type="entry name" value="esterase_phb"/>
    <property type="match status" value="1"/>
</dbReference>
<evidence type="ECO:0000256" key="2">
    <source>
        <dbReference type="ARBA" id="ARBA00022801"/>
    </source>
</evidence>
<dbReference type="PANTHER" id="PTHR43037">
    <property type="entry name" value="UNNAMED PRODUCT-RELATED"/>
    <property type="match status" value="1"/>
</dbReference>
<keyword evidence="2" id="KW-0378">Hydrolase</keyword>
<dbReference type="EMBL" id="JAUFPX010000002">
    <property type="protein sequence ID" value="MDN3589993.1"/>
    <property type="molecule type" value="Genomic_DNA"/>
</dbReference>
<dbReference type="InterPro" id="IPR050955">
    <property type="entry name" value="Plant_Biomass_Hydrol_Est"/>
</dbReference>
<protein>
    <submittedName>
        <fullName evidence="3">PHB depolymerase family esterase</fullName>
    </submittedName>
</protein>
<dbReference type="Gene3D" id="3.40.50.1820">
    <property type="entry name" value="alpha/beta hydrolase"/>
    <property type="match status" value="1"/>
</dbReference>
<gene>
    <name evidence="3" type="ORF">QWZ12_05125</name>
</gene>
<proteinExistence type="predicted"/>
<reference evidence="4" key="1">
    <citation type="journal article" date="2019" name="Int. J. Syst. Evol. Microbiol.">
        <title>The Global Catalogue of Microorganisms (GCM) 10K type strain sequencing project: providing services to taxonomists for standard genome sequencing and annotation.</title>
        <authorList>
            <consortium name="The Broad Institute Genomics Platform"/>
            <consortium name="The Broad Institute Genome Sequencing Center for Infectious Disease"/>
            <person name="Wu L."/>
            <person name="Ma J."/>
        </authorList>
    </citation>
    <scope>NUCLEOTIDE SEQUENCE [LARGE SCALE GENOMIC DNA]</scope>
    <source>
        <strain evidence="4">CECT 7069</strain>
    </source>
</reference>
<dbReference type="SUPFAM" id="SSF53474">
    <property type="entry name" value="alpha/beta-Hydrolases"/>
    <property type="match status" value="1"/>
</dbReference>
<name>A0ABT8BDM4_9HYPH</name>
<dbReference type="Pfam" id="PF10503">
    <property type="entry name" value="Esterase_PHB"/>
    <property type="match status" value="1"/>
</dbReference>
<accession>A0ABT8BDM4</accession>
<keyword evidence="1" id="KW-0732">Signal</keyword>
<dbReference type="Proteomes" id="UP001224644">
    <property type="component" value="Unassembled WGS sequence"/>
</dbReference>